<protein>
    <submittedName>
        <fullName evidence="2">Gb</fullName>
    </submittedName>
</protein>
<accession>A0A4Z1NZP4</accession>
<dbReference type="PANTHER" id="PTHR40780:SF2">
    <property type="entry name" value="DUF3669 DOMAIN-CONTAINING PROTEIN"/>
    <property type="match status" value="1"/>
</dbReference>
<evidence type="ECO:0000313" key="3">
    <source>
        <dbReference type="Proteomes" id="UP000298493"/>
    </source>
</evidence>
<dbReference type="Pfam" id="PF12417">
    <property type="entry name" value="DUF3669"/>
    <property type="match status" value="1"/>
</dbReference>
<comment type="caution">
    <text evidence="2">The sequence shown here is derived from an EMBL/GenBank/DDBJ whole genome shotgun (WGS) entry which is preliminary data.</text>
</comment>
<proteinExistence type="predicted"/>
<evidence type="ECO:0000259" key="1">
    <source>
        <dbReference type="Pfam" id="PF12417"/>
    </source>
</evidence>
<evidence type="ECO:0000313" key="2">
    <source>
        <dbReference type="EMBL" id="TID20755.1"/>
    </source>
</evidence>
<organism evidence="2 3">
    <name type="scientific">Venturia nashicola</name>
    <dbReference type="NCBI Taxonomy" id="86259"/>
    <lineage>
        <taxon>Eukaryota</taxon>
        <taxon>Fungi</taxon>
        <taxon>Dikarya</taxon>
        <taxon>Ascomycota</taxon>
        <taxon>Pezizomycotina</taxon>
        <taxon>Dothideomycetes</taxon>
        <taxon>Pleosporomycetidae</taxon>
        <taxon>Venturiales</taxon>
        <taxon>Venturiaceae</taxon>
        <taxon>Venturia</taxon>
    </lineage>
</organism>
<keyword evidence="3" id="KW-1185">Reference proteome</keyword>
<dbReference type="AlphaFoldDB" id="A0A4Z1NZP4"/>
<gene>
    <name evidence="2" type="ORF">E6O75_ATG05519</name>
</gene>
<name>A0A4Z1NZP4_9PEZI</name>
<reference evidence="2 3" key="1">
    <citation type="submission" date="2019-04" db="EMBL/GenBank/DDBJ databases">
        <title>High contiguity whole genome sequence and gene annotation resource for two Venturia nashicola isolates.</title>
        <authorList>
            <person name="Prokchorchik M."/>
            <person name="Won K."/>
            <person name="Lee Y."/>
            <person name="Choi E.D."/>
            <person name="Segonzac C."/>
            <person name="Sohn K.H."/>
        </authorList>
    </citation>
    <scope>NUCLEOTIDE SEQUENCE [LARGE SCALE GENOMIC DNA]</scope>
    <source>
        <strain evidence="2 3">PRI2</strain>
    </source>
</reference>
<dbReference type="Proteomes" id="UP000298493">
    <property type="component" value="Unassembled WGS sequence"/>
</dbReference>
<feature type="domain" description="DUF3669" evidence="1">
    <location>
        <begin position="53"/>
        <end position="116"/>
    </location>
</feature>
<dbReference type="InterPro" id="IPR022137">
    <property type="entry name" value="Znf_prot_DUF3669"/>
</dbReference>
<dbReference type="EMBL" id="SNSC02000010">
    <property type="protein sequence ID" value="TID20755.1"/>
    <property type="molecule type" value="Genomic_DNA"/>
</dbReference>
<dbReference type="OrthoDB" id="2993351at2759"/>
<dbReference type="PANTHER" id="PTHR40780">
    <property type="entry name" value="DUF3669 DOMAIN-CONTAINING PROTEIN"/>
    <property type="match status" value="1"/>
</dbReference>
<sequence length="169" mass="19346">MAGYARVMADSLAMMHWLAKVDANDVEFVLASPRLGDPLEATFTSVTLEQHALWILDFDCCNSMSMDETGVDQAVAAFFKNDPFYPRPGSENTHDQEMWKIFGRDFSKRGLRCLGTTTASLISLDSLWTKSRRKGRLAERGRKPVMNVTRQLIQIILVWVFDWQQPVWK</sequence>